<organism evidence="15 16">
    <name type="scientific">Bacterioplanoides pacificum</name>
    <dbReference type="NCBI Taxonomy" id="1171596"/>
    <lineage>
        <taxon>Bacteria</taxon>
        <taxon>Pseudomonadati</taxon>
        <taxon>Pseudomonadota</taxon>
        <taxon>Gammaproteobacteria</taxon>
        <taxon>Oceanospirillales</taxon>
        <taxon>Oceanospirillaceae</taxon>
        <taxon>Bacterioplanoides</taxon>
    </lineage>
</organism>
<reference evidence="16" key="1">
    <citation type="journal article" date="2019" name="Int. J. Syst. Evol. Microbiol.">
        <title>The Global Catalogue of Microorganisms (GCM) 10K type strain sequencing project: providing services to taxonomists for standard genome sequencing and annotation.</title>
        <authorList>
            <consortium name="The Broad Institute Genomics Platform"/>
            <consortium name="The Broad Institute Genome Sequencing Center for Infectious Disease"/>
            <person name="Wu L."/>
            <person name="Ma J."/>
        </authorList>
    </citation>
    <scope>NUCLEOTIDE SEQUENCE [LARGE SCALE GENOMIC DNA]</scope>
    <source>
        <strain evidence="16">KCTC 42424</strain>
    </source>
</reference>
<evidence type="ECO:0000256" key="4">
    <source>
        <dbReference type="ARBA" id="ARBA00013673"/>
    </source>
</evidence>
<dbReference type="NCBIfam" id="NF008692">
    <property type="entry name" value="PRK11713.1-5"/>
    <property type="match status" value="1"/>
</dbReference>
<evidence type="ECO:0000256" key="2">
    <source>
        <dbReference type="ARBA" id="ARBA00005528"/>
    </source>
</evidence>
<evidence type="ECO:0000256" key="10">
    <source>
        <dbReference type="ARBA" id="ARBA00025699"/>
    </source>
</evidence>
<keyword evidence="7 12" id="KW-0489">Methyltransferase</keyword>
<evidence type="ECO:0000256" key="12">
    <source>
        <dbReference type="PIRNR" id="PIRNR015601"/>
    </source>
</evidence>
<keyword evidence="5 12" id="KW-0963">Cytoplasm</keyword>
<keyword evidence="6 12" id="KW-0698">rRNA processing</keyword>
<comment type="caution">
    <text evidence="15">The sequence shown here is derived from an EMBL/GenBank/DDBJ whole genome shotgun (WGS) entry which is preliminary data.</text>
</comment>
<evidence type="ECO:0000313" key="15">
    <source>
        <dbReference type="EMBL" id="MFC3680660.1"/>
    </source>
</evidence>
<dbReference type="PIRSF" id="PIRSF015601">
    <property type="entry name" value="MTase_slr0722"/>
    <property type="match status" value="1"/>
</dbReference>
<evidence type="ECO:0000256" key="11">
    <source>
        <dbReference type="ARBA" id="ARBA00047944"/>
    </source>
</evidence>
<accession>A0ABV7VSZ9</accession>
<dbReference type="InterPro" id="IPR046887">
    <property type="entry name" value="RsmE_PUA-like"/>
</dbReference>
<dbReference type="InterPro" id="IPR029026">
    <property type="entry name" value="tRNA_m1G_MTases_N"/>
</dbReference>
<dbReference type="Proteomes" id="UP001595722">
    <property type="component" value="Unassembled WGS sequence"/>
</dbReference>
<dbReference type="SUPFAM" id="SSF88697">
    <property type="entry name" value="PUA domain-like"/>
    <property type="match status" value="1"/>
</dbReference>
<comment type="subcellular location">
    <subcellularLocation>
        <location evidence="1 12">Cytoplasm</location>
    </subcellularLocation>
</comment>
<protein>
    <recommendedName>
        <fullName evidence="4 12">Ribosomal RNA small subunit methyltransferase E</fullName>
        <ecNumber evidence="3 12">2.1.1.193</ecNumber>
    </recommendedName>
</protein>
<dbReference type="InterPro" id="IPR006700">
    <property type="entry name" value="RsmE"/>
</dbReference>
<dbReference type="GO" id="GO:0008168">
    <property type="term" value="F:methyltransferase activity"/>
    <property type="evidence" value="ECO:0007669"/>
    <property type="project" value="UniProtKB-KW"/>
</dbReference>
<dbReference type="InterPro" id="IPR029028">
    <property type="entry name" value="Alpha/beta_knot_MTases"/>
</dbReference>
<name>A0ABV7VSZ9_9GAMM</name>
<evidence type="ECO:0000256" key="7">
    <source>
        <dbReference type="ARBA" id="ARBA00022603"/>
    </source>
</evidence>
<evidence type="ECO:0000256" key="3">
    <source>
        <dbReference type="ARBA" id="ARBA00012328"/>
    </source>
</evidence>
<dbReference type="Gene3D" id="3.40.1280.10">
    <property type="match status" value="1"/>
</dbReference>
<dbReference type="Gene3D" id="2.40.240.20">
    <property type="entry name" value="Hypothetical PUA domain-like, domain 1"/>
    <property type="match status" value="1"/>
</dbReference>
<dbReference type="SUPFAM" id="SSF75217">
    <property type="entry name" value="alpha/beta knot"/>
    <property type="match status" value="1"/>
</dbReference>
<comment type="function">
    <text evidence="10 12">Specifically methylates the N3 position of the uracil ring of uridine 1498 (m3U1498) in 16S rRNA. Acts on the fully assembled 30S ribosomal subunit.</text>
</comment>
<evidence type="ECO:0000256" key="8">
    <source>
        <dbReference type="ARBA" id="ARBA00022679"/>
    </source>
</evidence>
<dbReference type="EMBL" id="JBHRYB010000011">
    <property type="protein sequence ID" value="MFC3680660.1"/>
    <property type="molecule type" value="Genomic_DNA"/>
</dbReference>
<evidence type="ECO:0000256" key="9">
    <source>
        <dbReference type="ARBA" id="ARBA00022691"/>
    </source>
</evidence>
<evidence type="ECO:0000259" key="13">
    <source>
        <dbReference type="Pfam" id="PF04452"/>
    </source>
</evidence>
<dbReference type="NCBIfam" id="TIGR00046">
    <property type="entry name" value="RsmE family RNA methyltransferase"/>
    <property type="match status" value="1"/>
</dbReference>
<evidence type="ECO:0000313" key="16">
    <source>
        <dbReference type="Proteomes" id="UP001595722"/>
    </source>
</evidence>
<evidence type="ECO:0000256" key="5">
    <source>
        <dbReference type="ARBA" id="ARBA00022490"/>
    </source>
</evidence>
<dbReference type="Pfam" id="PF20260">
    <property type="entry name" value="PUA_4"/>
    <property type="match status" value="1"/>
</dbReference>
<dbReference type="InterPro" id="IPR046886">
    <property type="entry name" value="RsmE_MTase_dom"/>
</dbReference>
<gene>
    <name evidence="15" type="ORF">ACFOMG_11190</name>
</gene>
<dbReference type="PANTHER" id="PTHR30027:SF3">
    <property type="entry name" value="16S RRNA (URACIL(1498)-N(3))-METHYLTRANSFERASE"/>
    <property type="match status" value="1"/>
</dbReference>
<keyword evidence="9 12" id="KW-0949">S-adenosyl-L-methionine</keyword>
<evidence type="ECO:0000256" key="1">
    <source>
        <dbReference type="ARBA" id="ARBA00004496"/>
    </source>
</evidence>
<keyword evidence="8 12" id="KW-0808">Transferase</keyword>
<comment type="similarity">
    <text evidence="2 12">Belongs to the RNA methyltransferase RsmE family.</text>
</comment>
<dbReference type="PANTHER" id="PTHR30027">
    <property type="entry name" value="RIBOSOMAL RNA SMALL SUBUNIT METHYLTRANSFERASE E"/>
    <property type="match status" value="1"/>
</dbReference>
<evidence type="ECO:0000256" key="6">
    <source>
        <dbReference type="ARBA" id="ARBA00022552"/>
    </source>
</evidence>
<feature type="domain" description="Ribosomal RNA small subunit methyltransferase E methyltransferase" evidence="13">
    <location>
        <begin position="78"/>
        <end position="235"/>
    </location>
</feature>
<dbReference type="RefSeq" id="WP_376866679.1">
    <property type="nucleotide sequence ID" value="NZ_JBHRYB010000011.1"/>
</dbReference>
<sequence length="241" mass="26836">MSGPRVYCDQPLSPEQQIELDDIAVGHLLRVLRLKDGDGIRLFNGDGHEYAARLCQVAKKSAAAEVFSLLRTDPTPTLTMHLGQVISKGDRMDFTIQKATELGISEITPLWSERCEVRLKGERLEKKLQHWRRVAIAACEQSGRNRIPEIHAPRHFADWCQQTPEQLKFTLHPHKQKALQDYPAPVSLALLVGPEGGFSETEVAQTMAAGFAGLTLGPRVLRTETAALAALSVFQFQWGDF</sequence>
<comment type="catalytic activity">
    <reaction evidence="11 12">
        <text>uridine(1498) in 16S rRNA + S-adenosyl-L-methionine = N(3)-methyluridine(1498) in 16S rRNA + S-adenosyl-L-homocysteine + H(+)</text>
        <dbReference type="Rhea" id="RHEA:42920"/>
        <dbReference type="Rhea" id="RHEA-COMP:10283"/>
        <dbReference type="Rhea" id="RHEA-COMP:10284"/>
        <dbReference type="ChEBI" id="CHEBI:15378"/>
        <dbReference type="ChEBI" id="CHEBI:57856"/>
        <dbReference type="ChEBI" id="CHEBI:59789"/>
        <dbReference type="ChEBI" id="CHEBI:65315"/>
        <dbReference type="ChEBI" id="CHEBI:74502"/>
        <dbReference type="EC" id="2.1.1.193"/>
    </reaction>
</comment>
<dbReference type="CDD" id="cd18084">
    <property type="entry name" value="RsmE-like"/>
    <property type="match status" value="1"/>
</dbReference>
<feature type="domain" description="Ribosomal RNA small subunit methyltransferase E PUA-like" evidence="14">
    <location>
        <begin position="25"/>
        <end position="66"/>
    </location>
</feature>
<dbReference type="EC" id="2.1.1.193" evidence="3 12"/>
<evidence type="ECO:0000259" key="14">
    <source>
        <dbReference type="Pfam" id="PF20260"/>
    </source>
</evidence>
<dbReference type="InterPro" id="IPR015947">
    <property type="entry name" value="PUA-like_sf"/>
</dbReference>
<keyword evidence="16" id="KW-1185">Reference proteome</keyword>
<dbReference type="Pfam" id="PF04452">
    <property type="entry name" value="Methyltrans_RNA"/>
    <property type="match status" value="1"/>
</dbReference>
<proteinExistence type="inferred from homology"/>
<dbReference type="GO" id="GO:0032259">
    <property type="term" value="P:methylation"/>
    <property type="evidence" value="ECO:0007669"/>
    <property type="project" value="UniProtKB-KW"/>
</dbReference>